<reference evidence="1 2" key="1">
    <citation type="journal article" date="2015" name="Proc. Natl. Acad. Sci. U.S.A.">
        <title>The resurrection genome of Boea hygrometrica: A blueprint for survival of dehydration.</title>
        <authorList>
            <person name="Xiao L."/>
            <person name="Yang G."/>
            <person name="Zhang L."/>
            <person name="Yang X."/>
            <person name="Zhao S."/>
            <person name="Ji Z."/>
            <person name="Zhou Q."/>
            <person name="Hu M."/>
            <person name="Wang Y."/>
            <person name="Chen M."/>
            <person name="Xu Y."/>
            <person name="Jin H."/>
            <person name="Xiao X."/>
            <person name="Hu G."/>
            <person name="Bao F."/>
            <person name="Hu Y."/>
            <person name="Wan P."/>
            <person name="Li L."/>
            <person name="Deng X."/>
            <person name="Kuang T."/>
            <person name="Xiang C."/>
            <person name="Zhu J.K."/>
            <person name="Oliver M.J."/>
            <person name="He Y."/>
        </authorList>
    </citation>
    <scope>NUCLEOTIDE SEQUENCE [LARGE SCALE GENOMIC DNA]</scope>
    <source>
        <strain evidence="2">cv. XS01</strain>
    </source>
</reference>
<dbReference type="OrthoDB" id="418757at2759"/>
<accession>A0A2Z7BP88</accession>
<organism evidence="1 2">
    <name type="scientific">Dorcoceras hygrometricum</name>
    <dbReference type="NCBI Taxonomy" id="472368"/>
    <lineage>
        <taxon>Eukaryota</taxon>
        <taxon>Viridiplantae</taxon>
        <taxon>Streptophyta</taxon>
        <taxon>Embryophyta</taxon>
        <taxon>Tracheophyta</taxon>
        <taxon>Spermatophyta</taxon>
        <taxon>Magnoliopsida</taxon>
        <taxon>eudicotyledons</taxon>
        <taxon>Gunneridae</taxon>
        <taxon>Pentapetalae</taxon>
        <taxon>asterids</taxon>
        <taxon>lamiids</taxon>
        <taxon>Lamiales</taxon>
        <taxon>Gesneriaceae</taxon>
        <taxon>Didymocarpoideae</taxon>
        <taxon>Trichosporeae</taxon>
        <taxon>Loxocarpinae</taxon>
        <taxon>Dorcoceras</taxon>
    </lineage>
</organism>
<proteinExistence type="predicted"/>
<protein>
    <recommendedName>
        <fullName evidence="3">Retrovirus-related Pol polyprotein from transposon TNT 1-94</fullName>
    </recommendedName>
</protein>
<dbReference type="AlphaFoldDB" id="A0A2Z7BP88"/>
<name>A0A2Z7BP88_9LAMI</name>
<dbReference type="EMBL" id="KV003917">
    <property type="protein sequence ID" value="KZV36174.1"/>
    <property type="molecule type" value="Genomic_DNA"/>
</dbReference>
<sequence length="87" mass="10222">MQVHRDRSNRKIWLSQAHYLKEYLRRYNMQDSKPISTPLPVNFKLSSEMCSNNEAERMEMSRIPYASVVGSLMFAMICTRPITPQNP</sequence>
<keyword evidence="2" id="KW-1185">Reference proteome</keyword>
<dbReference type="Proteomes" id="UP000250235">
    <property type="component" value="Unassembled WGS sequence"/>
</dbReference>
<evidence type="ECO:0000313" key="2">
    <source>
        <dbReference type="Proteomes" id="UP000250235"/>
    </source>
</evidence>
<evidence type="ECO:0008006" key="3">
    <source>
        <dbReference type="Google" id="ProtNLM"/>
    </source>
</evidence>
<evidence type="ECO:0000313" key="1">
    <source>
        <dbReference type="EMBL" id="KZV36174.1"/>
    </source>
</evidence>
<gene>
    <name evidence="1" type="ORF">F511_29176</name>
</gene>